<protein>
    <recommendedName>
        <fullName evidence="3">Gene 25-like lysozyme</fullName>
    </recommendedName>
</protein>
<name>A0ABR9C6B6_9HYPH</name>
<evidence type="ECO:0000313" key="2">
    <source>
        <dbReference type="Proteomes" id="UP000615687"/>
    </source>
</evidence>
<organism evidence="1 2">
    <name type="scientific">Roseibium polysiphoniae</name>
    <dbReference type="NCBI Taxonomy" id="2571221"/>
    <lineage>
        <taxon>Bacteria</taxon>
        <taxon>Pseudomonadati</taxon>
        <taxon>Pseudomonadota</taxon>
        <taxon>Alphaproteobacteria</taxon>
        <taxon>Hyphomicrobiales</taxon>
        <taxon>Stappiaceae</taxon>
        <taxon>Roseibium</taxon>
    </lineage>
</organism>
<reference evidence="1 2" key="1">
    <citation type="submission" date="2020-09" db="EMBL/GenBank/DDBJ databases">
        <title>The genome sequence of type strain Labrenzia polysiphoniae KACC 19711.</title>
        <authorList>
            <person name="Liu Y."/>
        </authorList>
    </citation>
    <scope>NUCLEOTIDE SEQUENCE [LARGE SCALE GENOMIC DNA]</scope>
    <source>
        <strain evidence="1 2">KACC 19711</strain>
    </source>
</reference>
<comment type="caution">
    <text evidence="1">The sequence shown here is derived from an EMBL/GenBank/DDBJ whole genome shotgun (WGS) entry which is preliminary data.</text>
</comment>
<proteinExistence type="predicted"/>
<dbReference type="RefSeq" id="WP_192107566.1">
    <property type="nucleotide sequence ID" value="NZ_JACYXJ010000002.1"/>
</dbReference>
<dbReference type="Proteomes" id="UP000615687">
    <property type="component" value="Unassembled WGS sequence"/>
</dbReference>
<evidence type="ECO:0000313" key="1">
    <source>
        <dbReference type="EMBL" id="MBD8875433.1"/>
    </source>
</evidence>
<keyword evidence="2" id="KW-1185">Reference proteome</keyword>
<dbReference type="Gene3D" id="3.30.70.1700">
    <property type="entry name" value="Phage minor tail protein U"/>
    <property type="match status" value="1"/>
</dbReference>
<gene>
    <name evidence="1" type="ORF">IG617_03935</name>
</gene>
<dbReference type="InterPro" id="IPR038512">
    <property type="entry name" value="GpU-like_sf"/>
</dbReference>
<sequence>MTHVRQQVRDAVISSLADLPTTGGNCHSMRTYPRGEKADPALLVYILQERSETFGIGGPGRDLERQIAVTIEAQARGAGFDDTLDQIAAEVETVMFANRKLGGLAIDTTLVETRLELATDRDDRRSGVLILTYQVSVDGPEGNPEVVS</sequence>
<dbReference type="EMBL" id="JACYXJ010000002">
    <property type="protein sequence ID" value="MBD8875433.1"/>
    <property type="molecule type" value="Genomic_DNA"/>
</dbReference>
<accession>A0ABR9C6B6</accession>
<evidence type="ECO:0008006" key="3">
    <source>
        <dbReference type="Google" id="ProtNLM"/>
    </source>
</evidence>